<dbReference type="RefSeq" id="WP_349163782.1">
    <property type="nucleotide sequence ID" value="NZ_JBBMFE010000002.1"/>
</dbReference>
<comment type="subcellular location">
    <subcellularLocation>
        <location evidence="1">Cell membrane</location>
        <topology evidence="1">Multi-pass membrane protein</topology>
    </subcellularLocation>
</comment>
<proteinExistence type="predicted"/>
<dbReference type="Proteomes" id="UP001438008">
    <property type="component" value="Unassembled WGS sequence"/>
</dbReference>
<keyword evidence="4" id="KW-0997">Cell inner membrane</keyword>
<sequence>MSTGKISNDKSYQRQLFIKRYGIVFVMIGMILLLTVITENFLSYNNILNVLSTISINGCIALGMCIVITAGGIDLTVGALLAWGSVVAGLVLKSTHSIPLACVTALVTCAVMGVVTGLMIAQFDLFPFVATLAMQLVIRGLATALSGGASFPVAVSAFTKIGLGKVFGVVPIPALILLVLAVIAYILMHWTKFGRYVYAIGGNRDAAIASGVNVYWVTVWTYVISGIFTGVAALIMTAKINASQPNIGTGYETDAIAACVIGGTSFAGGVSTIPGTVVGIVIIGLIYNGMNLLGVESYWQTVCKGVLIVLAVLLDKAMNKRR</sequence>
<comment type="caution">
    <text evidence="10">The sequence shown here is derived from an EMBL/GenBank/DDBJ whole genome shotgun (WGS) entry which is preliminary data.</text>
</comment>
<gene>
    <name evidence="10" type="ORF">WMO29_03475</name>
</gene>
<evidence type="ECO:0000256" key="4">
    <source>
        <dbReference type="ARBA" id="ARBA00022519"/>
    </source>
</evidence>
<dbReference type="Pfam" id="PF02653">
    <property type="entry name" value="BPD_transp_2"/>
    <property type="match status" value="1"/>
</dbReference>
<feature type="transmembrane region" description="Helical" evidence="9">
    <location>
        <begin position="132"/>
        <end position="154"/>
    </location>
</feature>
<accession>A0ABV1FDT9</accession>
<dbReference type="CDD" id="cd06579">
    <property type="entry name" value="TM_PBP1_transp_AraH_like"/>
    <property type="match status" value="1"/>
</dbReference>
<evidence type="ECO:0000313" key="10">
    <source>
        <dbReference type="EMBL" id="MEQ2471553.1"/>
    </source>
</evidence>
<feature type="transmembrane region" description="Helical" evidence="9">
    <location>
        <begin position="54"/>
        <end position="86"/>
    </location>
</feature>
<evidence type="ECO:0000256" key="5">
    <source>
        <dbReference type="ARBA" id="ARBA00022692"/>
    </source>
</evidence>
<feature type="transmembrane region" description="Helical" evidence="9">
    <location>
        <begin position="298"/>
        <end position="314"/>
    </location>
</feature>
<keyword evidence="11" id="KW-1185">Reference proteome</keyword>
<keyword evidence="3" id="KW-1003">Cell membrane</keyword>
<evidence type="ECO:0000256" key="7">
    <source>
        <dbReference type="ARBA" id="ARBA00023136"/>
    </source>
</evidence>
<dbReference type="PANTHER" id="PTHR32196">
    <property type="entry name" value="ABC TRANSPORTER PERMEASE PROTEIN YPHD-RELATED-RELATED"/>
    <property type="match status" value="1"/>
</dbReference>
<evidence type="ECO:0000256" key="8">
    <source>
        <dbReference type="ARBA" id="ARBA00039381"/>
    </source>
</evidence>
<name>A0ABV1FDT9_9FIRM</name>
<evidence type="ECO:0000256" key="1">
    <source>
        <dbReference type="ARBA" id="ARBA00004651"/>
    </source>
</evidence>
<evidence type="ECO:0000256" key="2">
    <source>
        <dbReference type="ARBA" id="ARBA00022448"/>
    </source>
</evidence>
<keyword evidence="6 9" id="KW-1133">Transmembrane helix</keyword>
<organism evidence="10 11">
    <name type="scientific">Laedolimicola intestinihominis</name>
    <dbReference type="NCBI Taxonomy" id="3133166"/>
    <lineage>
        <taxon>Bacteria</taxon>
        <taxon>Bacillati</taxon>
        <taxon>Bacillota</taxon>
        <taxon>Clostridia</taxon>
        <taxon>Lachnospirales</taxon>
        <taxon>Lachnospiraceae</taxon>
        <taxon>Laedolimicola</taxon>
    </lineage>
</organism>
<keyword evidence="7 9" id="KW-0472">Membrane</keyword>
<feature type="transmembrane region" description="Helical" evidence="9">
    <location>
        <begin position="166"/>
        <end position="188"/>
    </location>
</feature>
<keyword evidence="5 9" id="KW-0812">Transmembrane</keyword>
<feature type="transmembrane region" description="Helical" evidence="9">
    <location>
        <begin position="214"/>
        <end position="235"/>
    </location>
</feature>
<protein>
    <recommendedName>
        <fullName evidence="8">Autoinducer 2 import system permease protein LsrD</fullName>
    </recommendedName>
</protein>
<keyword evidence="2" id="KW-0813">Transport</keyword>
<evidence type="ECO:0000256" key="9">
    <source>
        <dbReference type="SAM" id="Phobius"/>
    </source>
</evidence>
<dbReference type="EMBL" id="JBBMFE010000002">
    <property type="protein sequence ID" value="MEQ2471553.1"/>
    <property type="molecule type" value="Genomic_DNA"/>
</dbReference>
<evidence type="ECO:0000256" key="6">
    <source>
        <dbReference type="ARBA" id="ARBA00022989"/>
    </source>
</evidence>
<reference evidence="10 11" key="1">
    <citation type="submission" date="2024-03" db="EMBL/GenBank/DDBJ databases">
        <title>Human intestinal bacterial collection.</title>
        <authorList>
            <person name="Pauvert C."/>
            <person name="Hitch T.C.A."/>
            <person name="Clavel T."/>
        </authorList>
    </citation>
    <scope>NUCLEOTIDE SEQUENCE [LARGE SCALE GENOMIC DNA]</scope>
    <source>
        <strain evidence="10 11">CLA-AA-H132</strain>
    </source>
</reference>
<evidence type="ECO:0000313" key="11">
    <source>
        <dbReference type="Proteomes" id="UP001438008"/>
    </source>
</evidence>
<dbReference type="PANTHER" id="PTHR32196:SF71">
    <property type="entry name" value="AUTOINDUCER 2 IMPORT SYSTEM PERMEASE PROTEIN LSRD"/>
    <property type="match status" value="1"/>
</dbReference>
<feature type="transmembrane region" description="Helical" evidence="9">
    <location>
        <begin position="98"/>
        <end position="120"/>
    </location>
</feature>
<feature type="transmembrane region" description="Helical" evidence="9">
    <location>
        <begin position="256"/>
        <end position="286"/>
    </location>
</feature>
<feature type="transmembrane region" description="Helical" evidence="9">
    <location>
        <begin position="21"/>
        <end position="42"/>
    </location>
</feature>
<dbReference type="InterPro" id="IPR001851">
    <property type="entry name" value="ABC_transp_permease"/>
</dbReference>
<evidence type="ECO:0000256" key="3">
    <source>
        <dbReference type="ARBA" id="ARBA00022475"/>
    </source>
</evidence>